<dbReference type="AlphaFoldDB" id="A0A7R8CEU7"/>
<evidence type="ECO:0000256" key="16">
    <source>
        <dbReference type="ARBA" id="ARBA00023180"/>
    </source>
</evidence>
<keyword evidence="14 28" id="KW-0472">Membrane</keyword>
<evidence type="ECO:0000256" key="25">
    <source>
        <dbReference type="PIRSR" id="PIRSR607754-3"/>
    </source>
</evidence>
<dbReference type="GO" id="GO:0008455">
    <property type="term" value="F:alpha-1,6-mannosylglycoprotein 2-beta-N-acetylglucosaminyltransferase activity"/>
    <property type="evidence" value="ECO:0007669"/>
    <property type="project" value="UniProtKB-EC"/>
</dbReference>
<dbReference type="GO" id="GO:0046872">
    <property type="term" value="F:metal ion binding"/>
    <property type="evidence" value="ECO:0007669"/>
    <property type="project" value="UniProtKB-KW"/>
</dbReference>
<feature type="binding site" evidence="23">
    <location>
        <position position="362"/>
    </location>
    <ligand>
        <name>substrate</name>
    </ligand>
</feature>
<dbReference type="OrthoDB" id="6019616at2759"/>
<evidence type="ECO:0000256" key="8">
    <source>
        <dbReference type="ARBA" id="ARBA00022679"/>
    </source>
</evidence>
<gene>
    <name evidence="29" type="ORF">LSAA_2386</name>
</gene>
<organism evidence="29 30">
    <name type="scientific">Lepeophtheirus salmonis</name>
    <name type="common">Salmon louse</name>
    <name type="synonym">Caligus salmonis</name>
    <dbReference type="NCBI Taxonomy" id="72036"/>
    <lineage>
        <taxon>Eukaryota</taxon>
        <taxon>Metazoa</taxon>
        <taxon>Ecdysozoa</taxon>
        <taxon>Arthropoda</taxon>
        <taxon>Crustacea</taxon>
        <taxon>Multicrustacea</taxon>
        <taxon>Hexanauplia</taxon>
        <taxon>Copepoda</taxon>
        <taxon>Siphonostomatoida</taxon>
        <taxon>Caligidae</taxon>
        <taxon>Lepeophtheirus</taxon>
    </lineage>
</organism>
<comment type="cofactor">
    <cofactor evidence="1 24">
        <name>Mn(2+)</name>
        <dbReference type="ChEBI" id="CHEBI:29035"/>
    </cofactor>
</comment>
<sequence length="494" mass="56928">MCQWGQYEHLSGGTALEVLGHYDVSYLEELKRFVPTLRALLPRRMRRSTSRFIKFGFIFFFLGFLTLNQFGGSNENGSPDDSSVSSHPSSSNESSALKGKVSSSLSGERILQIDANNITEILRIIHELNAGEKIQNMDLFGSNFSSNETVVIVVQVHDRVEYLKELIQSFSKAQNIHSALLILSHDVWNDEINKLVRSIDFVRFMQIFYPLSIQTHPNEFPGQSPNDCPMNVKKERARELGCTNREWPDIYGHYRDAKFTQIKHHWWWKANKVFHHLEVLEDFQGLVLFLEEDHYVSEDFLPVLKLMHSEKSRVCPYCDIISLGTYLKTYNFEKDGHQMSGHFYFSPGGHGYRPIPIRRTLRSRRNLLWAAKLFSSVLNVFKKVESTQWMSVKHNMGMAFTKELWRKVMGCKSSFCNFDDYNWDWSLQHVSLSCLPEGIFVMLMKGPRVFHIGECGVHHKKSNCQAASVVKKVNDILKSPKTPKFGKVMVVGAI</sequence>
<feature type="disulfide bond" evidence="25">
    <location>
        <begin position="228"/>
        <end position="242"/>
    </location>
</feature>
<dbReference type="UniPathway" id="UPA00378"/>
<evidence type="ECO:0000256" key="22">
    <source>
        <dbReference type="ARBA" id="ARBA00093257"/>
    </source>
</evidence>
<name>A0A7R8CEU7_LEPSM</name>
<dbReference type="InterPro" id="IPR029044">
    <property type="entry name" value="Nucleotide-diphossugar_trans"/>
</dbReference>
<evidence type="ECO:0000256" key="7">
    <source>
        <dbReference type="ARBA" id="ARBA00022676"/>
    </source>
</evidence>
<dbReference type="GO" id="GO:0006487">
    <property type="term" value="P:protein N-linked glycosylation"/>
    <property type="evidence" value="ECO:0007669"/>
    <property type="project" value="TreeGrafter"/>
</dbReference>
<evidence type="ECO:0000256" key="18">
    <source>
        <dbReference type="ARBA" id="ARBA00029663"/>
    </source>
</evidence>
<reference evidence="29" key="1">
    <citation type="submission" date="2021-02" db="EMBL/GenBank/DDBJ databases">
        <authorList>
            <person name="Bekaert M."/>
        </authorList>
    </citation>
    <scope>NUCLEOTIDE SEQUENCE</scope>
    <source>
        <strain evidence="29">IoA-00</strain>
    </source>
</reference>
<dbReference type="GO" id="GO:0005795">
    <property type="term" value="C:Golgi stack"/>
    <property type="evidence" value="ECO:0007669"/>
    <property type="project" value="InterPro"/>
</dbReference>
<keyword evidence="7 29" id="KW-0328">Glycosyltransferase</keyword>
<dbReference type="GO" id="GO:0000139">
    <property type="term" value="C:Golgi membrane"/>
    <property type="evidence" value="ECO:0007669"/>
    <property type="project" value="UniProtKB-SubCell"/>
</dbReference>
<feature type="glycosylation site" description="N-linked (GlcNAc...) asparagine" evidence="26">
    <location>
        <position position="117"/>
    </location>
</feature>
<comment type="catalytic activity">
    <reaction evidence="22">
        <text>an N(4)-{beta-D-GlcNAc-(1-&gt;2)-alpha-D-Man-(1-&gt;3)-[alpha-D-Man-(1-&gt;6)]-beta-D-Man-(1-&gt;4)-beta-D-GlcNAc-(1-&gt;4)-beta-D-GlcNAc}-L-asparaginyl-[protein] + UDP-N-acetyl-alpha-D-glucosamine = N(4)-{beta-D-GlcNAc-(1-&gt;2)-alpha-D-Man-(1-&gt;3)-[beta-D-GlcNAc-(1-&gt;2)-alpha-D-Man-(1-&gt;6)]-beta-D-Man-(1-&gt;4)-beta-D-GlcNAc-(1-&gt;4)-beta-D-GlcNAc}-L-asparaginyl-[protein] + UDP + H(+)</text>
        <dbReference type="Rhea" id="RHEA:12941"/>
        <dbReference type="Rhea" id="RHEA-COMP:13526"/>
        <dbReference type="Rhea" id="RHEA-COMP:14369"/>
        <dbReference type="ChEBI" id="CHEBI:15378"/>
        <dbReference type="ChEBI" id="CHEBI:57705"/>
        <dbReference type="ChEBI" id="CHEBI:58223"/>
        <dbReference type="ChEBI" id="CHEBI:60615"/>
        <dbReference type="ChEBI" id="CHEBI:60651"/>
        <dbReference type="EC" id="2.4.1.143"/>
    </reaction>
</comment>
<feature type="binding site" evidence="24">
    <location>
        <position position="293"/>
    </location>
    <ligand>
        <name>Mn(2+)</name>
        <dbReference type="ChEBI" id="CHEBI:29035"/>
    </ligand>
</feature>
<dbReference type="EMBL" id="HG994589">
    <property type="protein sequence ID" value="CAF2794875.1"/>
    <property type="molecule type" value="Genomic_DNA"/>
</dbReference>
<evidence type="ECO:0000256" key="21">
    <source>
        <dbReference type="ARBA" id="ARBA00032915"/>
    </source>
</evidence>
<feature type="binding site" evidence="23">
    <location>
        <begin position="155"/>
        <end position="159"/>
    </location>
    <ligand>
        <name>substrate</name>
    </ligand>
</feature>
<dbReference type="InterPro" id="IPR007754">
    <property type="entry name" value="GlcNAc_II"/>
</dbReference>
<keyword evidence="12 28" id="KW-1133">Transmembrane helix</keyword>
<keyword evidence="15 25" id="KW-1015">Disulfide bond</keyword>
<evidence type="ECO:0000256" key="5">
    <source>
        <dbReference type="ARBA" id="ARBA00012613"/>
    </source>
</evidence>
<evidence type="ECO:0000256" key="9">
    <source>
        <dbReference type="ARBA" id="ARBA00022692"/>
    </source>
</evidence>
<feature type="binding site" evidence="23">
    <location>
        <begin position="261"/>
        <end position="265"/>
    </location>
    <ligand>
        <name>substrate</name>
    </ligand>
</feature>
<protein>
    <recommendedName>
        <fullName evidence="6">Alpha-1,6-mannosyl-glycoprotein 2-beta-N-acetylglucosaminyltransferase</fullName>
        <ecNumber evidence="5">2.4.1.143</ecNumber>
    </recommendedName>
    <alternativeName>
        <fullName evidence="21">Beta-1,2-N-acetylglucosaminyltransferase II</fullName>
    </alternativeName>
    <alternativeName>
        <fullName evidence="20">GlcNAc-T II</fullName>
    </alternativeName>
    <alternativeName>
        <fullName evidence="19">Mannoside acetylglucosaminyltransferase 2</fullName>
    </alternativeName>
    <alternativeName>
        <fullName evidence="18">N-glycosyl-oligosaccharide-glycoprotein N-acetylglucosaminyltransferase II</fullName>
    </alternativeName>
</protein>
<dbReference type="Gene3D" id="3.90.550.10">
    <property type="entry name" value="Spore Coat Polysaccharide Biosynthesis Protein SpsA, Chain A"/>
    <property type="match status" value="1"/>
</dbReference>
<feature type="binding site" evidence="24">
    <location>
        <position position="451"/>
    </location>
    <ligand>
        <name>Mn(2+)</name>
        <dbReference type="ChEBI" id="CHEBI:29035"/>
    </ligand>
</feature>
<keyword evidence="10 24" id="KW-0479">Metal-binding</keyword>
<evidence type="ECO:0000256" key="2">
    <source>
        <dbReference type="ARBA" id="ARBA00004323"/>
    </source>
</evidence>
<proteinExistence type="inferred from homology"/>
<evidence type="ECO:0000256" key="20">
    <source>
        <dbReference type="ARBA" id="ARBA00032552"/>
    </source>
</evidence>
<evidence type="ECO:0000256" key="3">
    <source>
        <dbReference type="ARBA" id="ARBA00004922"/>
    </source>
</evidence>
<evidence type="ECO:0000256" key="15">
    <source>
        <dbReference type="ARBA" id="ARBA00023157"/>
    </source>
</evidence>
<accession>A0A7R8CEU7</accession>
<dbReference type="Pfam" id="PF05060">
    <property type="entry name" value="MGAT2"/>
    <property type="match status" value="2"/>
</dbReference>
<evidence type="ECO:0000256" key="28">
    <source>
        <dbReference type="SAM" id="Phobius"/>
    </source>
</evidence>
<evidence type="ECO:0000313" key="29">
    <source>
        <dbReference type="EMBL" id="CAF2794875.1"/>
    </source>
</evidence>
<evidence type="ECO:0000256" key="12">
    <source>
        <dbReference type="ARBA" id="ARBA00022989"/>
    </source>
</evidence>
<feature type="region of interest" description="Disordered" evidence="27">
    <location>
        <begin position="75"/>
        <end position="100"/>
    </location>
</feature>
<comment type="pathway">
    <text evidence="3">Protein modification; protein glycosylation.</text>
</comment>
<dbReference type="GO" id="GO:0009312">
    <property type="term" value="P:oligosaccharide biosynthetic process"/>
    <property type="evidence" value="ECO:0007669"/>
    <property type="project" value="InterPro"/>
</dbReference>
<feature type="disulfide bond" evidence="25">
    <location>
        <begin position="455"/>
        <end position="464"/>
    </location>
</feature>
<feature type="disulfide bond" evidence="25">
    <location>
        <begin position="411"/>
        <end position="434"/>
    </location>
</feature>
<dbReference type="PANTHER" id="PTHR12871">
    <property type="entry name" value="BETA-1,2-N-ACETYLGLUCOSAMINYLTRANSFERASE II"/>
    <property type="match status" value="1"/>
</dbReference>
<keyword evidence="17 24" id="KW-0464">Manganese</keyword>
<dbReference type="SUPFAM" id="SSF53448">
    <property type="entry name" value="Nucleotide-diphospho-sugar transferases"/>
    <property type="match status" value="1"/>
</dbReference>
<evidence type="ECO:0000256" key="26">
    <source>
        <dbReference type="PIRSR" id="PIRSR607754-4"/>
    </source>
</evidence>
<evidence type="ECO:0000256" key="4">
    <source>
        <dbReference type="ARBA" id="ARBA00011011"/>
    </source>
</evidence>
<keyword evidence="16 26" id="KW-0325">Glycoprotein</keyword>
<evidence type="ECO:0000313" key="30">
    <source>
        <dbReference type="Proteomes" id="UP000675881"/>
    </source>
</evidence>
<dbReference type="PANTHER" id="PTHR12871:SF0">
    <property type="entry name" value="ALPHA-1,6-MANNOSYL-GLYCOPROTEIN 2-BETA-N-ACETYLGLUCOSAMINYLTRANSFERASE"/>
    <property type="match status" value="1"/>
</dbReference>
<keyword evidence="13" id="KW-0333">Golgi apparatus</keyword>
<evidence type="ECO:0000256" key="1">
    <source>
        <dbReference type="ARBA" id="ARBA00001936"/>
    </source>
</evidence>
<evidence type="ECO:0000256" key="6">
    <source>
        <dbReference type="ARBA" id="ARBA00014817"/>
    </source>
</evidence>
<dbReference type="Proteomes" id="UP000675881">
    <property type="component" value="Chromosome 10"/>
</dbReference>
<evidence type="ECO:0000256" key="11">
    <source>
        <dbReference type="ARBA" id="ARBA00022968"/>
    </source>
</evidence>
<feature type="binding site" evidence="23">
    <location>
        <position position="186"/>
    </location>
    <ligand>
        <name>substrate</name>
    </ligand>
</feature>
<keyword evidence="30" id="KW-1185">Reference proteome</keyword>
<evidence type="ECO:0000256" key="10">
    <source>
        <dbReference type="ARBA" id="ARBA00022723"/>
    </source>
</evidence>
<comment type="similarity">
    <text evidence="4">Belongs to the glycosyltransferase 16 (GT16) protein family.</text>
</comment>
<feature type="compositionally biased region" description="Low complexity" evidence="27">
    <location>
        <begin position="79"/>
        <end position="95"/>
    </location>
</feature>
<evidence type="ECO:0000256" key="13">
    <source>
        <dbReference type="ARBA" id="ARBA00023034"/>
    </source>
</evidence>
<dbReference type="EC" id="2.4.1.143" evidence="5"/>
<feature type="disulfide bond" evidence="25">
    <location>
        <begin position="315"/>
        <end position="318"/>
    </location>
</feature>
<evidence type="ECO:0000256" key="24">
    <source>
        <dbReference type="PIRSR" id="PIRSR607754-2"/>
    </source>
</evidence>
<keyword evidence="11" id="KW-0735">Signal-anchor</keyword>
<feature type="transmembrane region" description="Helical" evidence="28">
    <location>
        <begin position="52"/>
        <end position="71"/>
    </location>
</feature>
<comment type="subcellular location">
    <subcellularLocation>
        <location evidence="2">Golgi apparatus membrane</location>
        <topology evidence="2">Single-pass type II membrane protein</topology>
    </subcellularLocation>
</comment>
<evidence type="ECO:0000256" key="14">
    <source>
        <dbReference type="ARBA" id="ARBA00023136"/>
    </source>
</evidence>
<evidence type="ECO:0000256" key="19">
    <source>
        <dbReference type="ARBA" id="ARBA00031203"/>
    </source>
</evidence>
<keyword evidence="9 28" id="KW-0812">Transmembrane</keyword>
<evidence type="ECO:0000256" key="17">
    <source>
        <dbReference type="ARBA" id="ARBA00023211"/>
    </source>
</evidence>
<evidence type="ECO:0000256" key="23">
    <source>
        <dbReference type="PIRSR" id="PIRSR607754-1"/>
    </source>
</evidence>
<keyword evidence="8 29" id="KW-0808">Transferase</keyword>
<evidence type="ECO:0000256" key="27">
    <source>
        <dbReference type="SAM" id="MobiDB-lite"/>
    </source>
</evidence>